<evidence type="ECO:0000256" key="1">
    <source>
        <dbReference type="SAM" id="Coils"/>
    </source>
</evidence>
<name>A0A371HKE6_MUCPR</name>
<dbReference type="OrthoDB" id="1459749at2759"/>
<dbReference type="AlphaFoldDB" id="A0A371HKE6"/>
<keyword evidence="4" id="KW-1185">Reference proteome</keyword>
<evidence type="ECO:0000313" key="3">
    <source>
        <dbReference type="EMBL" id="RDY03268.1"/>
    </source>
</evidence>
<feature type="domain" description="DUF7745" evidence="2">
    <location>
        <begin position="38"/>
        <end position="84"/>
    </location>
</feature>
<comment type="caution">
    <text evidence="3">The sequence shown here is derived from an EMBL/GenBank/DDBJ whole genome shotgun (WGS) entry which is preliminary data.</text>
</comment>
<organism evidence="3 4">
    <name type="scientific">Mucuna pruriens</name>
    <name type="common">Velvet bean</name>
    <name type="synonym">Dolichos pruriens</name>
    <dbReference type="NCBI Taxonomy" id="157652"/>
    <lineage>
        <taxon>Eukaryota</taxon>
        <taxon>Viridiplantae</taxon>
        <taxon>Streptophyta</taxon>
        <taxon>Embryophyta</taxon>
        <taxon>Tracheophyta</taxon>
        <taxon>Spermatophyta</taxon>
        <taxon>Magnoliopsida</taxon>
        <taxon>eudicotyledons</taxon>
        <taxon>Gunneridae</taxon>
        <taxon>Pentapetalae</taxon>
        <taxon>rosids</taxon>
        <taxon>fabids</taxon>
        <taxon>Fabales</taxon>
        <taxon>Fabaceae</taxon>
        <taxon>Papilionoideae</taxon>
        <taxon>50 kb inversion clade</taxon>
        <taxon>NPAAA clade</taxon>
        <taxon>indigoferoid/millettioid clade</taxon>
        <taxon>Phaseoleae</taxon>
        <taxon>Mucuna</taxon>
    </lineage>
</organism>
<feature type="coiled-coil region" evidence="1">
    <location>
        <begin position="336"/>
        <end position="384"/>
    </location>
</feature>
<keyword evidence="1" id="KW-0175">Coiled coil</keyword>
<reference evidence="3" key="1">
    <citation type="submission" date="2018-05" db="EMBL/GenBank/DDBJ databases">
        <title>Draft genome of Mucuna pruriens seed.</title>
        <authorList>
            <person name="Nnadi N.E."/>
            <person name="Vos R."/>
            <person name="Hasami M.H."/>
            <person name="Devisetty U.K."/>
            <person name="Aguiy J.C."/>
        </authorList>
    </citation>
    <scope>NUCLEOTIDE SEQUENCE [LARGE SCALE GENOMIC DNA]</scope>
    <source>
        <strain evidence="3">JCA_2017</strain>
    </source>
</reference>
<accession>A0A371HKE6</accession>
<protein>
    <recommendedName>
        <fullName evidence="2">DUF7745 domain-containing protein</fullName>
    </recommendedName>
</protein>
<feature type="non-terminal residue" evidence="3">
    <location>
        <position position="1"/>
    </location>
</feature>
<dbReference type="Proteomes" id="UP000257109">
    <property type="component" value="Unassembled WGS sequence"/>
</dbReference>
<dbReference type="Pfam" id="PF24924">
    <property type="entry name" value="DUF7745"/>
    <property type="match status" value="2"/>
</dbReference>
<evidence type="ECO:0000259" key="2">
    <source>
        <dbReference type="Pfam" id="PF24924"/>
    </source>
</evidence>
<gene>
    <name evidence="3" type="ORF">CR513_13169</name>
</gene>
<feature type="domain" description="DUF7745" evidence="2">
    <location>
        <begin position="88"/>
        <end position="337"/>
    </location>
</feature>
<proteinExistence type="predicted"/>
<dbReference type="EMBL" id="QJKJ01002343">
    <property type="protein sequence ID" value="RDY03268.1"/>
    <property type="molecule type" value="Genomic_DNA"/>
</dbReference>
<dbReference type="PANTHER" id="PTHR48154:SF1">
    <property type="entry name" value="PROTEIN, PUTATIVE-RELATED"/>
    <property type="match status" value="1"/>
</dbReference>
<dbReference type="InterPro" id="IPR056647">
    <property type="entry name" value="DUF7745"/>
</dbReference>
<evidence type="ECO:0000313" key="4">
    <source>
        <dbReference type="Proteomes" id="UP000257109"/>
    </source>
</evidence>
<dbReference type="PANTHER" id="PTHR48154">
    <property type="entry name" value="PROTEIN, PUTATIVE-RELATED"/>
    <property type="match status" value="1"/>
</dbReference>
<sequence length="439" mass="50765">MGTKYQLGAKIGYLVQIRTLDLHAIRSISNCLKEQWRKIETQPEALKALVQYYDAPARCFTFRDFQMAPTLEEYECLLGLPLTELGSVKKNRNGSEGLPRAYLEKRLDLFRVWENWSVFMDALELLIYEILLFPQLEDYVDLVAMGLFLAKKNKGENSAMVVLADTYYSLNQCGERGGPEMLYAPFVFMANVPPLPMQAPHYLPDRGLQMELDSTHDQGRMDEASEKSICWYPPWNEREHIIVKCEGYPNVPLLGTQGAINYNPELAVRQAGYPIITPPPKEALTPFVLPSPEALKGVHYRKIRRAWSNLIKNGTTEKLQSCGASPEYRQWVEERVKTETLEVERLKVSLDKTKAERAHWKRKLEEALEEIHKEKHLNVEITKKARAEHDARFRIGSCLKAADKEMCAKRAERDQVTIEKERLERTLLDSQRREDEHRE</sequence>